<dbReference type="GeneID" id="54298068"/>
<keyword evidence="1" id="KW-0812">Transmembrane</keyword>
<feature type="transmembrane region" description="Helical" evidence="1">
    <location>
        <begin position="12"/>
        <end position="32"/>
    </location>
</feature>
<name>A0A6A6BDG4_9PEZI</name>
<sequence>MVYPASRRRPVYYCFVLLVGWCFVVMSSHMFVPPTPRNPKDECSVCCWSECLSHGYPLVFAAARNTQLQRYAETPPENTPELKCPPIV</sequence>
<organism evidence="2 3">
    <name type="scientific">Aplosporella prunicola CBS 121167</name>
    <dbReference type="NCBI Taxonomy" id="1176127"/>
    <lineage>
        <taxon>Eukaryota</taxon>
        <taxon>Fungi</taxon>
        <taxon>Dikarya</taxon>
        <taxon>Ascomycota</taxon>
        <taxon>Pezizomycotina</taxon>
        <taxon>Dothideomycetes</taxon>
        <taxon>Dothideomycetes incertae sedis</taxon>
        <taxon>Botryosphaeriales</taxon>
        <taxon>Aplosporellaceae</taxon>
        <taxon>Aplosporella</taxon>
    </lineage>
</organism>
<feature type="non-terminal residue" evidence="2">
    <location>
        <position position="88"/>
    </location>
</feature>
<dbReference type="RefSeq" id="XP_033396987.1">
    <property type="nucleotide sequence ID" value="XM_033540572.1"/>
</dbReference>
<protein>
    <submittedName>
        <fullName evidence="2">Uncharacterized protein</fullName>
    </submittedName>
</protein>
<keyword evidence="1" id="KW-0472">Membrane</keyword>
<dbReference type="Proteomes" id="UP000799438">
    <property type="component" value="Unassembled WGS sequence"/>
</dbReference>
<reference evidence="2" key="1">
    <citation type="journal article" date="2020" name="Stud. Mycol.">
        <title>101 Dothideomycetes genomes: a test case for predicting lifestyles and emergence of pathogens.</title>
        <authorList>
            <person name="Haridas S."/>
            <person name="Albert R."/>
            <person name="Binder M."/>
            <person name="Bloem J."/>
            <person name="Labutti K."/>
            <person name="Salamov A."/>
            <person name="Andreopoulos B."/>
            <person name="Baker S."/>
            <person name="Barry K."/>
            <person name="Bills G."/>
            <person name="Bluhm B."/>
            <person name="Cannon C."/>
            <person name="Castanera R."/>
            <person name="Culley D."/>
            <person name="Daum C."/>
            <person name="Ezra D."/>
            <person name="Gonzalez J."/>
            <person name="Henrissat B."/>
            <person name="Kuo A."/>
            <person name="Liang C."/>
            <person name="Lipzen A."/>
            <person name="Lutzoni F."/>
            <person name="Magnuson J."/>
            <person name="Mondo S."/>
            <person name="Nolan M."/>
            <person name="Ohm R."/>
            <person name="Pangilinan J."/>
            <person name="Park H.-J."/>
            <person name="Ramirez L."/>
            <person name="Alfaro M."/>
            <person name="Sun H."/>
            <person name="Tritt A."/>
            <person name="Yoshinaga Y."/>
            <person name="Zwiers L.-H."/>
            <person name="Turgeon B."/>
            <person name="Goodwin S."/>
            <person name="Spatafora J."/>
            <person name="Crous P."/>
            <person name="Grigoriev I."/>
        </authorList>
    </citation>
    <scope>NUCLEOTIDE SEQUENCE</scope>
    <source>
        <strain evidence="2">CBS 121167</strain>
    </source>
</reference>
<proteinExistence type="predicted"/>
<dbReference type="AlphaFoldDB" id="A0A6A6BDG4"/>
<evidence type="ECO:0000313" key="2">
    <source>
        <dbReference type="EMBL" id="KAF2141274.1"/>
    </source>
</evidence>
<accession>A0A6A6BDG4</accession>
<keyword evidence="3" id="KW-1185">Reference proteome</keyword>
<evidence type="ECO:0000256" key="1">
    <source>
        <dbReference type="SAM" id="Phobius"/>
    </source>
</evidence>
<gene>
    <name evidence="2" type="ORF">K452DRAFT_287983</name>
</gene>
<keyword evidence="1" id="KW-1133">Transmembrane helix</keyword>
<dbReference type="EMBL" id="ML995487">
    <property type="protein sequence ID" value="KAF2141274.1"/>
    <property type="molecule type" value="Genomic_DNA"/>
</dbReference>
<evidence type="ECO:0000313" key="3">
    <source>
        <dbReference type="Proteomes" id="UP000799438"/>
    </source>
</evidence>